<evidence type="ECO:0000313" key="2">
    <source>
        <dbReference type="Proteomes" id="UP001190700"/>
    </source>
</evidence>
<name>A0AAE0FH88_9CHLO</name>
<proteinExistence type="predicted"/>
<accession>A0AAE0FH88</accession>
<dbReference type="EMBL" id="LGRX02018455">
    <property type="protein sequence ID" value="KAK3259796.1"/>
    <property type="molecule type" value="Genomic_DNA"/>
</dbReference>
<evidence type="ECO:0000313" key="1">
    <source>
        <dbReference type="EMBL" id="KAK3259796.1"/>
    </source>
</evidence>
<dbReference type="Proteomes" id="UP001190700">
    <property type="component" value="Unassembled WGS sequence"/>
</dbReference>
<sequence length="411" mass="47579">MVDVEAELARMKTRKEQDKFLREQIKRYKDHAAFQQRVTKEDASHFRVSGLKVEQLKDMLRKCIDICTTVRMTAEQQEQYQNQWKQHLELLAQTQRLHFTTEQRRTLKCQQDQYARLVEATNTLCAKEQNTKMAHEATLRSAHWDVLEVFNDEDRARGPQLNEKLQVLQEKFGLEPTFNYGMRGMVGDCLYLSWLQCMGKLPSLSMAEIAKSPPQAFREANRELRGVVARALRDESEKGRALLELLALSTSEREALIQQRVKRPGTYANDDVILTLSVEMRRVVVVLNADSEKKNAPVVLYLPWPLPNRRGTAYALSSPRLYSWQSFLKWLDLFLKSSNHKPIILKYTGNFQKVGTSEHYEAVVEIPVQRGQHENRGTLIRKRDDLPSDISSMSKRMKRAANMVEAARQAS</sequence>
<dbReference type="AlphaFoldDB" id="A0AAE0FH88"/>
<reference evidence="1 2" key="1">
    <citation type="journal article" date="2015" name="Genome Biol. Evol.">
        <title>Comparative Genomics of a Bacterivorous Green Alga Reveals Evolutionary Causalities and Consequences of Phago-Mixotrophic Mode of Nutrition.</title>
        <authorList>
            <person name="Burns J.A."/>
            <person name="Paasch A."/>
            <person name="Narechania A."/>
            <person name="Kim E."/>
        </authorList>
    </citation>
    <scope>NUCLEOTIDE SEQUENCE [LARGE SCALE GENOMIC DNA]</scope>
    <source>
        <strain evidence="1 2">PLY_AMNH</strain>
    </source>
</reference>
<gene>
    <name evidence="1" type="ORF">CYMTET_31214</name>
</gene>
<organism evidence="1 2">
    <name type="scientific">Cymbomonas tetramitiformis</name>
    <dbReference type="NCBI Taxonomy" id="36881"/>
    <lineage>
        <taxon>Eukaryota</taxon>
        <taxon>Viridiplantae</taxon>
        <taxon>Chlorophyta</taxon>
        <taxon>Pyramimonadophyceae</taxon>
        <taxon>Pyramimonadales</taxon>
        <taxon>Pyramimonadaceae</taxon>
        <taxon>Cymbomonas</taxon>
    </lineage>
</organism>
<comment type="caution">
    <text evidence="1">The sequence shown here is derived from an EMBL/GenBank/DDBJ whole genome shotgun (WGS) entry which is preliminary data.</text>
</comment>
<keyword evidence="2" id="KW-1185">Reference proteome</keyword>
<protein>
    <submittedName>
        <fullName evidence="1">Uncharacterized protein</fullName>
    </submittedName>
</protein>